<sequence>MILAFLCCSVPAVLLVRYYIRSSVEMRRLEAISASSVYSCVDETISGITVIRNFGREEQFQKTLFRLQDKNNMAYMCGVGAGRWMAMRLEGIVLLLLAAVIIVAVFTTDAATTGLTVMYARSVLMGVFRIASLYTYLETDMTSVERVLSYSQLEPNPGYLVEASPPESWPEVGSMKFEDCSLVYYPGGPPVLKNLCLTIKPGEKIGITGRTGAGKSSLISALFRMPEPEGVIFIGGIPVNTLNIRESRKSLTIVPQQAFLFCGTLRLNLDPEEKHSDREILDILEMVTLKSMVDKTKNKLDYWITENGSNLSSGEQQLICIARALLQDRKIVVFDEAMASMDFEVDQLIQSILKTKLRNRTILTIAHRLDSILDYDRIVVIDEGQIIEVGSPDSLLNKEDGHFRRLYEHYRLGGP</sequence>
<dbReference type="InterPro" id="IPR036640">
    <property type="entry name" value="ABC1_TM_sf"/>
</dbReference>
<dbReference type="FunFam" id="3.40.50.300:FF:000163">
    <property type="entry name" value="Multidrug resistance-associated protein member 4"/>
    <property type="match status" value="1"/>
</dbReference>
<dbReference type="GO" id="GO:0016887">
    <property type="term" value="F:ATP hydrolysis activity"/>
    <property type="evidence" value="ECO:0007669"/>
    <property type="project" value="InterPro"/>
</dbReference>
<accession>A0A9W9Z5F4</accession>
<dbReference type="Gene3D" id="1.20.1560.10">
    <property type="entry name" value="ABC transporter type 1, transmembrane domain"/>
    <property type="match status" value="1"/>
</dbReference>
<name>A0A9W9Z5F4_9CNID</name>
<dbReference type="Pfam" id="PF00664">
    <property type="entry name" value="ABC_membrane"/>
    <property type="match status" value="1"/>
</dbReference>
<dbReference type="SUPFAM" id="SSF90123">
    <property type="entry name" value="ABC transporter transmembrane region"/>
    <property type="match status" value="1"/>
</dbReference>
<keyword evidence="8 9" id="KW-0472">Membrane</keyword>
<gene>
    <name evidence="13" type="ORF">OS493_009460</name>
</gene>
<evidence type="ECO:0000256" key="1">
    <source>
        <dbReference type="ARBA" id="ARBA00004141"/>
    </source>
</evidence>
<evidence type="ECO:0000256" key="6">
    <source>
        <dbReference type="ARBA" id="ARBA00022840"/>
    </source>
</evidence>
<dbReference type="Proteomes" id="UP001163046">
    <property type="component" value="Unassembled WGS sequence"/>
</dbReference>
<proteinExistence type="inferred from homology"/>
<dbReference type="AlphaFoldDB" id="A0A9W9Z5F4"/>
<dbReference type="Gene3D" id="3.40.50.300">
    <property type="entry name" value="P-loop containing nucleotide triphosphate hydrolases"/>
    <property type="match status" value="1"/>
</dbReference>
<keyword evidence="6" id="KW-0067">ATP-binding</keyword>
<dbReference type="InterPro" id="IPR027417">
    <property type="entry name" value="P-loop_NTPase"/>
</dbReference>
<evidence type="ECO:0000256" key="9">
    <source>
        <dbReference type="SAM" id="Phobius"/>
    </source>
</evidence>
<dbReference type="PROSITE" id="PS50929">
    <property type="entry name" value="ABC_TM1F"/>
    <property type="match status" value="1"/>
</dbReference>
<comment type="caution">
    <text evidence="13">The sequence shown here is derived from an EMBL/GenBank/DDBJ whole genome shotgun (WGS) entry which is preliminary data.</text>
</comment>
<evidence type="ECO:0000256" key="5">
    <source>
        <dbReference type="ARBA" id="ARBA00022741"/>
    </source>
</evidence>
<dbReference type="InterPro" id="IPR050173">
    <property type="entry name" value="ABC_transporter_C-like"/>
</dbReference>
<keyword evidence="14" id="KW-1185">Reference proteome</keyword>
<dbReference type="InterPro" id="IPR017871">
    <property type="entry name" value="ABC_transporter-like_CS"/>
</dbReference>
<dbReference type="PANTHER" id="PTHR24223:SF456">
    <property type="entry name" value="MULTIDRUG RESISTANCE-ASSOCIATED PROTEIN LETHAL(2)03659"/>
    <property type="match status" value="1"/>
</dbReference>
<evidence type="ECO:0000259" key="11">
    <source>
        <dbReference type="PROSITE" id="PS50893"/>
    </source>
</evidence>
<dbReference type="GO" id="GO:0140359">
    <property type="term" value="F:ABC-type transporter activity"/>
    <property type="evidence" value="ECO:0007669"/>
    <property type="project" value="InterPro"/>
</dbReference>
<dbReference type="GO" id="GO:0005524">
    <property type="term" value="F:ATP binding"/>
    <property type="evidence" value="ECO:0007669"/>
    <property type="project" value="UniProtKB-KW"/>
</dbReference>
<evidence type="ECO:0000313" key="13">
    <source>
        <dbReference type="EMBL" id="KAJ7374123.1"/>
    </source>
</evidence>
<comment type="similarity">
    <text evidence="2">Belongs to the ABC transporter superfamily. ABCC family. Conjugate transporter (TC 3.A.1.208) subfamily.</text>
</comment>
<keyword evidence="5" id="KW-0547">Nucleotide-binding</keyword>
<evidence type="ECO:0000259" key="12">
    <source>
        <dbReference type="PROSITE" id="PS50929"/>
    </source>
</evidence>
<comment type="subcellular location">
    <subcellularLocation>
        <location evidence="1">Membrane</location>
        <topology evidence="1">Multi-pass membrane protein</topology>
    </subcellularLocation>
</comment>
<evidence type="ECO:0000256" key="7">
    <source>
        <dbReference type="ARBA" id="ARBA00022989"/>
    </source>
</evidence>
<feature type="transmembrane region" description="Helical" evidence="9">
    <location>
        <begin position="92"/>
        <end position="111"/>
    </location>
</feature>
<evidence type="ECO:0000256" key="3">
    <source>
        <dbReference type="ARBA" id="ARBA00022448"/>
    </source>
</evidence>
<dbReference type="PROSITE" id="PS00211">
    <property type="entry name" value="ABC_TRANSPORTER_1"/>
    <property type="match status" value="1"/>
</dbReference>
<dbReference type="CDD" id="cd03244">
    <property type="entry name" value="ABCC_MRP_domain2"/>
    <property type="match status" value="1"/>
</dbReference>
<dbReference type="Pfam" id="PF00005">
    <property type="entry name" value="ABC_tran"/>
    <property type="match status" value="1"/>
</dbReference>
<dbReference type="OrthoDB" id="201048at2759"/>
<dbReference type="InterPro" id="IPR003439">
    <property type="entry name" value="ABC_transporter-like_ATP-bd"/>
</dbReference>
<feature type="domain" description="ABC transmembrane type-1" evidence="12">
    <location>
        <begin position="1"/>
        <end position="139"/>
    </location>
</feature>
<dbReference type="InterPro" id="IPR011527">
    <property type="entry name" value="ABC1_TM_dom"/>
</dbReference>
<evidence type="ECO:0000256" key="10">
    <source>
        <dbReference type="SAM" id="SignalP"/>
    </source>
</evidence>
<dbReference type="SMART" id="SM00382">
    <property type="entry name" value="AAA"/>
    <property type="match status" value="1"/>
</dbReference>
<feature type="domain" description="ABC transporter" evidence="11">
    <location>
        <begin position="175"/>
        <end position="408"/>
    </location>
</feature>
<evidence type="ECO:0000256" key="4">
    <source>
        <dbReference type="ARBA" id="ARBA00022692"/>
    </source>
</evidence>
<keyword evidence="3" id="KW-0813">Transport</keyword>
<dbReference type="SUPFAM" id="SSF52540">
    <property type="entry name" value="P-loop containing nucleoside triphosphate hydrolases"/>
    <property type="match status" value="1"/>
</dbReference>
<evidence type="ECO:0000256" key="8">
    <source>
        <dbReference type="ARBA" id="ARBA00023136"/>
    </source>
</evidence>
<keyword evidence="10" id="KW-0732">Signal</keyword>
<dbReference type="PROSITE" id="PS50893">
    <property type="entry name" value="ABC_TRANSPORTER_2"/>
    <property type="match status" value="1"/>
</dbReference>
<dbReference type="EMBL" id="MU826829">
    <property type="protein sequence ID" value="KAJ7374123.1"/>
    <property type="molecule type" value="Genomic_DNA"/>
</dbReference>
<keyword evidence="4 9" id="KW-0812">Transmembrane</keyword>
<organism evidence="13 14">
    <name type="scientific">Desmophyllum pertusum</name>
    <dbReference type="NCBI Taxonomy" id="174260"/>
    <lineage>
        <taxon>Eukaryota</taxon>
        <taxon>Metazoa</taxon>
        <taxon>Cnidaria</taxon>
        <taxon>Anthozoa</taxon>
        <taxon>Hexacorallia</taxon>
        <taxon>Scleractinia</taxon>
        <taxon>Caryophylliina</taxon>
        <taxon>Caryophylliidae</taxon>
        <taxon>Desmophyllum</taxon>
    </lineage>
</organism>
<dbReference type="PANTHER" id="PTHR24223">
    <property type="entry name" value="ATP-BINDING CASSETTE SUB-FAMILY C"/>
    <property type="match status" value="1"/>
</dbReference>
<evidence type="ECO:0000313" key="14">
    <source>
        <dbReference type="Proteomes" id="UP001163046"/>
    </source>
</evidence>
<protein>
    <submittedName>
        <fullName evidence="13">Uncharacterized protein</fullName>
    </submittedName>
</protein>
<feature type="chain" id="PRO_5040755593" evidence="10">
    <location>
        <begin position="16"/>
        <end position="415"/>
    </location>
</feature>
<keyword evidence="7 9" id="KW-1133">Transmembrane helix</keyword>
<evidence type="ECO:0000256" key="2">
    <source>
        <dbReference type="ARBA" id="ARBA00009726"/>
    </source>
</evidence>
<dbReference type="GO" id="GO:0016020">
    <property type="term" value="C:membrane"/>
    <property type="evidence" value="ECO:0007669"/>
    <property type="project" value="UniProtKB-SubCell"/>
</dbReference>
<feature type="signal peptide" evidence="10">
    <location>
        <begin position="1"/>
        <end position="15"/>
    </location>
</feature>
<reference evidence="13" key="1">
    <citation type="submission" date="2023-01" db="EMBL/GenBank/DDBJ databases">
        <title>Genome assembly of the deep-sea coral Lophelia pertusa.</title>
        <authorList>
            <person name="Herrera S."/>
            <person name="Cordes E."/>
        </authorList>
    </citation>
    <scope>NUCLEOTIDE SEQUENCE</scope>
    <source>
        <strain evidence="13">USNM1676648</strain>
        <tissue evidence="13">Polyp</tissue>
    </source>
</reference>
<dbReference type="InterPro" id="IPR003593">
    <property type="entry name" value="AAA+_ATPase"/>
</dbReference>